<dbReference type="PANTHER" id="PTHR42760:SF133">
    <property type="entry name" value="3-OXOACYL-[ACYL-CARRIER-PROTEIN] REDUCTASE"/>
    <property type="match status" value="1"/>
</dbReference>
<dbReference type="GO" id="GO:0052588">
    <property type="term" value="F:diacetyl reductase ((S)-acetoin forming) (NAD+) activity"/>
    <property type="evidence" value="ECO:0007669"/>
    <property type="project" value="UniProtKB-EC"/>
</dbReference>
<dbReference type="Proteomes" id="UP000076038">
    <property type="component" value="Chromosome"/>
</dbReference>
<dbReference type="InterPro" id="IPR002347">
    <property type="entry name" value="SDR_fam"/>
</dbReference>
<sequence>MTSDVQARGRTVLVTGVGRREGIGFAITRRLLQDERARVFAQSCDAYDVSEPWGVGTPGAVQVLAELSTAPSRLGHLDIDLSDVEAPAALFDAVESRFGAVDSLVINHARSQLGELGSLTAENLDLTWAVNVRASLLLVQEFAQRYVDHPDGGRVVLFTSGQGEGPMPTEIPYAVTKGAIAAITPTVADSLIERGITVNTINPGPTDTGWASADLNEFVSRHMPRGRWNSPEEAAAVVAMLLSPDSGSITGQVIGAEGGFRRFTP</sequence>
<evidence type="ECO:0000313" key="4">
    <source>
        <dbReference type="Proteomes" id="UP000076038"/>
    </source>
</evidence>
<reference evidence="4" key="2">
    <citation type="submission" date="2016-04" db="EMBL/GenBank/DDBJ databases">
        <title>Complete Genome and Plasmid Sequences for Rhodococcus fascians D188 and Draft Sequences for Rhodococcus spp. Isolates PBTS 1 and PBTS 2.</title>
        <authorList>
            <person name="Stamer R."/>
            <person name="Vereecke D."/>
            <person name="Zhang Y."/>
            <person name="Schilkey F."/>
            <person name="Devitt N."/>
            <person name="Randall J."/>
        </authorList>
    </citation>
    <scope>NUCLEOTIDE SEQUENCE [LARGE SCALE GENOMIC DNA]</scope>
    <source>
        <strain evidence="4">PBTS2</strain>
    </source>
</reference>
<dbReference type="EMBL" id="CP015220">
    <property type="protein sequence ID" value="AMY24963.1"/>
    <property type="molecule type" value="Genomic_DNA"/>
</dbReference>
<organism evidence="3 4">
    <name type="scientific">Rhodococcoides fascians</name>
    <name type="common">Rhodococcus fascians</name>
    <dbReference type="NCBI Taxonomy" id="1828"/>
    <lineage>
        <taxon>Bacteria</taxon>
        <taxon>Bacillati</taxon>
        <taxon>Actinomycetota</taxon>
        <taxon>Actinomycetes</taxon>
        <taxon>Mycobacteriales</taxon>
        <taxon>Nocardiaceae</taxon>
        <taxon>Rhodococcoides</taxon>
    </lineage>
</organism>
<proteinExistence type="inferred from homology"/>
<dbReference type="PANTHER" id="PTHR42760">
    <property type="entry name" value="SHORT-CHAIN DEHYDROGENASES/REDUCTASES FAMILY MEMBER"/>
    <property type="match status" value="1"/>
</dbReference>
<dbReference type="AlphaFoldDB" id="A0A143QP60"/>
<dbReference type="PRINTS" id="PR00081">
    <property type="entry name" value="GDHRDH"/>
</dbReference>
<dbReference type="KEGG" id="rhs:A3Q41_03677"/>
<dbReference type="Pfam" id="PF13561">
    <property type="entry name" value="adh_short_C2"/>
    <property type="match status" value="1"/>
</dbReference>
<dbReference type="GO" id="GO:0048038">
    <property type="term" value="F:quinone binding"/>
    <property type="evidence" value="ECO:0007669"/>
    <property type="project" value="TreeGrafter"/>
</dbReference>
<protein>
    <submittedName>
        <fullName evidence="3">Diacetyl reductase</fullName>
        <ecNumber evidence="3">1.1.1.304</ecNumber>
    </submittedName>
</protein>
<evidence type="ECO:0000313" key="3">
    <source>
        <dbReference type="EMBL" id="AMY24963.1"/>
    </source>
</evidence>
<name>A0A143QP60_RHOFA</name>
<dbReference type="Gene3D" id="3.40.50.720">
    <property type="entry name" value="NAD(P)-binding Rossmann-like Domain"/>
    <property type="match status" value="1"/>
</dbReference>
<dbReference type="SUPFAM" id="SSF51735">
    <property type="entry name" value="NAD(P)-binding Rossmann-fold domains"/>
    <property type="match status" value="1"/>
</dbReference>
<gene>
    <name evidence="3" type="primary">budC_3</name>
    <name evidence="3" type="ORF">A3Q41_03677</name>
</gene>
<comment type="similarity">
    <text evidence="1">Belongs to the short-chain dehydrogenases/reductases (SDR) family.</text>
</comment>
<evidence type="ECO:0000256" key="2">
    <source>
        <dbReference type="ARBA" id="ARBA00023002"/>
    </source>
</evidence>
<keyword evidence="2 3" id="KW-0560">Oxidoreductase</keyword>
<dbReference type="CDD" id="cd05233">
    <property type="entry name" value="SDR_c"/>
    <property type="match status" value="1"/>
</dbReference>
<accession>A0A143QP60</accession>
<dbReference type="GO" id="GO:0006633">
    <property type="term" value="P:fatty acid biosynthetic process"/>
    <property type="evidence" value="ECO:0007669"/>
    <property type="project" value="TreeGrafter"/>
</dbReference>
<dbReference type="EC" id="1.1.1.304" evidence="3"/>
<dbReference type="OrthoDB" id="9803333at2"/>
<dbReference type="RefSeq" id="WP_048318341.1">
    <property type="nucleotide sequence ID" value="NZ_CP015220.1"/>
</dbReference>
<dbReference type="PATRIC" id="fig|1653479.3.peg.3728"/>
<dbReference type="InterPro" id="IPR020904">
    <property type="entry name" value="Sc_DH/Rdtase_CS"/>
</dbReference>
<dbReference type="PROSITE" id="PS00061">
    <property type="entry name" value="ADH_SHORT"/>
    <property type="match status" value="1"/>
</dbReference>
<evidence type="ECO:0000256" key="1">
    <source>
        <dbReference type="ARBA" id="ARBA00006484"/>
    </source>
</evidence>
<dbReference type="NCBIfam" id="NF009389">
    <property type="entry name" value="PRK12748.1"/>
    <property type="match status" value="1"/>
</dbReference>
<dbReference type="InterPro" id="IPR036291">
    <property type="entry name" value="NAD(P)-bd_dom_sf"/>
</dbReference>
<keyword evidence="4" id="KW-1185">Reference proteome</keyword>
<reference evidence="3 4" key="1">
    <citation type="journal article" date="2016" name="Genome Announc.">
        <title>Complete Genome and Plasmid Sequences for Rhodococcus fascians D188 and Draft Sequences for Rhodococcus Isolates PBTS 1 and PBTS 2.</title>
        <authorList>
            <person name="Stamler R.A."/>
            <person name="Vereecke D."/>
            <person name="Zhang Y."/>
            <person name="Schilkey F."/>
            <person name="Devitt N."/>
            <person name="Randall J.J."/>
        </authorList>
    </citation>
    <scope>NUCLEOTIDE SEQUENCE [LARGE SCALE GENOMIC DNA]</scope>
    <source>
        <strain evidence="3 4">PBTS2</strain>
    </source>
</reference>